<dbReference type="EMBL" id="JAUFQU010000016">
    <property type="protein sequence ID" value="MDN3709098.1"/>
    <property type="molecule type" value="Genomic_DNA"/>
</dbReference>
<reference evidence="1" key="3">
    <citation type="submission" date="2023-06" db="EMBL/GenBank/DDBJ databases">
        <authorList>
            <person name="Lucena T."/>
            <person name="Sun Q."/>
        </authorList>
    </citation>
    <scope>NUCLEOTIDE SEQUENCE</scope>
    <source>
        <strain evidence="1">CECT 7184</strain>
    </source>
</reference>
<evidence type="ECO:0000313" key="2">
    <source>
        <dbReference type="EMBL" id="MDN3709098.1"/>
    </source>
</evidence>
<keyword evidence="3" id="KW-1185">Reference proteome</keyword>
<accession>A0ABT8CYU2</accession>
<gene>
    <name evidence="1" type="ORF">QW060_13695</name>
    <name evidence="2" type="ORF">QW060_18750</name>
</gene>
<dbReference type="Proteomes" id="UP001242368">
    <property type="component" value="Unassembled WGS sequence"/>
</dbReference>
<dbReference type="RefSeq" id="WP_290364041.1">
    <property type="nucleotide sequence ID" value="NZ_JAUFQU010000001.1"/>
</dbReference>
<evidence type="ECO:0000313" key="3">
    <source>
        <dbReference type="Proteomes" id="UP001242368"/>
    </source>
</evidence>
<reference evidence="3" key="2">
    <citation type="journal article" date="2019" name="Int. J. Syst. Evol. Microbiol.">
        <title>The Global Catalogue of Microorganisms (GCM) 10K type strain sequencing project: providing services to taxonomists for standard genome sequencing and annotation.</title>
        <authorList>
            <consortium name="The Broad Institute Genomics Platform"/>
            <consortium name="The Broad Institute Genome Sequencing Center for Infectious Disease"/>
            <person name="Wu L."/>
            <person name="Ma J."/>
        </authorList>
    </citation>
    <scope>NUCLEOTIDE SEQUENCE [LARGE SCALE GENOMIC DNA]</scope>
    <source>
        <strain evidence="3">CECT 7184</strain>
    </source>
</reference>
<protein>
    <submittedName>
        <fullName evidence="1">Uncharacterized protein</fullName>
    </submittedName>
</protein>
<proteinExistence type="predicted"/>
<name>A0ABT8CYU2_9FLAO</name>
<dbReference type="EMBL" id="JAUFQU010000001">
    <property type="protein sequence ID" value="MDN3708159.1"/>
    <property type="molecule type" value="Genomic_DNA"/>
</dbReference>
<sequence length="114" mass="13297">MEQSVAFLKEKLVEPHFIKQLIDQINKDFYRATQIEAVPLEATVHEIVVNVEIALKEIIHRDASKISTLLYLVDVPEIEVEQYLSTTTENLLSVVTFLILKREFQKVYLRNKIL</sequence>
<evidence type="ECO:0000313" key="1">
    <source>
        <dbReference type="EMBL" id="MDN3708159.1"/>
    </source>
</evidence>
<reference evidence="1" key="1">
    <citation type="journal article" date="2014" name="Int. J. Syst. Evol. Microbiol.">
        <title>Complete genome of a new Firmicutes species belonging to the dominant human colonic microbiota ('Ruminococcus bicirculans') reveals two chromosomes and a selective capacity to utilize plant glucans.</title>
        <authorList>
            <consortium name="NISC Comparative Sequencing Program"/>
            <person name="Wegmann U."/>
            <person name="Louis P."/>
            <person name="Goesmann A."/>
            <person name="Henrissat B."/>
            <person name="Duncan S.H."/>
            <person name="Flint H.J."/>
        </authorList>
    </citation>
    <scope>NUCLEOTIDE SEQUENCE</scope>
    <source>
        <strain evidence="1">CECT 7184</strain>
    </source>
</reference>
<organism evidence="1 3">
    <name type="scientific">Paenimyroides ceti</name>
    <dbReference type="NCBI Taxonomy" id="395087"/>
    <lineage>
        <taxon>Bacteria</taxon>
        <taxon>Pseudomonadati</taxon>
        <taxon>Bacteroidota</taxon>
        <taxon>Flavobacteriia</taxon>
        <taxon>Flavobacteriales</taxon>
        <taxon>Flavobacteriaceae</taxon>
        <taxon>Paenimyroides</taxon>
    </lineage>
</organism>
<comment type="caution">
    <text evidence="1">The sequence shown here is derived from an EMBL/GenBank/DDBJ whole genome shotgun (WGS) entry which is preliminary data.</text>
</comment>